<feature type="region of interest" description="Disordered" evidence="11">
    <location>
        <begin position="193"/>
        <end position="213"/>
    </location>
</feature>
<keyword evidence="5 10" id="KW-0472">Membrane</keyword>
<evidence type="ECO:0000256" key="3">
    <source>
        <dbReference type="ARBA" id="ARBA00022692"/>
    </source>
</evidence>
<keyword evidence="14" id="KW-1185">Reference proteome</keyword>
<dbReference type="EC" id="2.3.1.225" evidence="10"/>
<evidence type="ECO:0000256" key="5">
    <source>
        <dbReference type="ARBA" id="ARBA00023136"/>
    </source>
</evidence>
<comment type="caution">
    <text evidence="13">The sequence shown here is derived from an EMBL/GenBank/DDBJ whole genome shotgun (WGS) entry which is preliminary data.</text>
</comment>
<feature type="transmembrane region" description="Helical" evidence="10">
    <location>
        <begin position="377"/>
        <end position="397"/>
    </location>
</feature>
<dbReference type="OrthoDB" id="9909019at2759"/>
<keyword evidence="6" id="KW-0564">Palmitate</keyword>
<comment type="catalytic activity">
    <reaction evidence="9 10">
        <text>L-cysteinyl-[protein] + hexadecanoyl-CoA = S-hexadecanoyl-L-cysteinyl-[protein] + CoA</text>
        <dbReference type="Rhea" id="RHEA:36683"/>
        <dbReference type="Rhea" id="RHEA-COMP:10131"/>
        <dbReference type="Rhea" id="RHEA-COMP:11032"/>
        <dbReference type="ChEBI" id="CHEBI:29950"/>
        <dbReference type="ChEBI" id="CHEBI:57287"/>
        <dbReference type="ChEBI" id="CHEBI:57379"/>
        <dbReference type="ChEBI" id="CHEBI:74151"/>
        <dbReference type="EC" id="2.3.1.225"/>
    </reaction>
</comment>
<evidence type="ECO:0000256" key="7">
    <source>
        <dbReference type="ARBA" id="ARBA00023288"/>
    </source>
</evidence>
<evidence type="ECO:0000256" key="11">
    <source>
        <dbReference type="SAM" id="MobiDB-lite"/>
    </source>
</evidence>
<evidence type="ECO:0000256" key="4">
    <source>
        <dbReference type="ARBA" id="ARBA00022989"/>
    </source>
</evidence>
<dbReference type="Proteomes" id="UP000193648">
    <property type="component" value="Unassembled WGS sequence"/>
</dbReference>
<name>A0A1Y2GK16_9FUNG</name>
<dbReference type="InParanoid" id="A0A1Y2GK16"/>
<evidence type="ECO:0000256" key="6">
    <source>
        <dbReference type="ARBA" id="ARBA00023139"/>
    </source>
</evidence>
<feature type="region of interest" description="Disordered" evidence="11">
    <location>
        <begin position="237"/>
        <end position="277"/>
    </location>
</feature>
<protein>
    <recommendedName>
        <fullName evidence="10">Palmitoyltransferase</fullName>
        <ecNumber evidence="10">2.3.1.225</ecNumber>
    </recommendedName>
</protein>
<keyword evidence="7" id="KW-0449">Lipoprotein</keyword>
<dbReference type="GO" id="GO:0019706">
    <property type="term" value="F:protein-cysteine S-palmitoyltransferase activity"/>
    <property type="evidence" value="ECO:0007669"/>
    <property type="project" value="UniProtKB-EC"/>
</dbReference>
<evidence type="ECO:0000256" key="1">
    <source>
        <dbReference type="ARBA" id="ARBA00004141"/>
    </source>
</evidence>
<dbReference type="GO" id="GO:0006612">
    <property type="term" value="P:protein targeting to membrane"/>
    <property type="evidence" value="ECO:0007669"/>
    <property type="project" value="TreeGrafter"/>
</dbReference>
<dbReference type="GeneID" id="33566335"/>
<feature type="transmembrane region" description="Helical" evidence="10">
    <location>
        <begin position="433"/>
        <end position="453"/>
    </location>
</feature>
<evidence type="ECO:0000256" key="9">
    <source>
        <dbReference type="ARBA" id="ARBA00048048"/>
    </source>
</evidence>
<dbReference type="PROSITE" id="PS50216">
    <property type="entry name" value="DHHC"/>
    <property type="match status" value="1"/>
</dbReference>
<dbReference type="PANTHER" id="PTHR22883">
    <property type="entry name" value="ZINC FINGER DHHC DOMAIN CONTAINING PROTEIN"/>
    <property type="match status" value="1"/>
</dbReference>
<dbReference type="GO" id="GO:0016020">
    <property type="term" value="C:membrane"/>
    <property type="evidence" value="ECO:0007669"/>
    <property type="project" value="UniProtKB-SubCell"/>
</dbReference>
<organism evidence="13 14">
    <name type="scientific">Lobosporangium transversale</name>
    <dbReference type="NCBI Taxonomy" id="64571"/>
    <lineage>
        <taxon>Eukaryota</taxon>
        <taxon>Fungi</taxon>
        <taxon>Fungi incertae sedis</taxon>
        <taxon>Mucoromycota</taxon>
        <taxon>Mortierellomycotina</taxon>
        <taxon>Mortierellomycetes</taxon>
        <taxon>Mortierellales</taxon>
        <taxon>Mortierellaceae</taxon>
        <taxon>Lobosporangium</taxon>
    </lineage>
</organism>
<keyword evidence="3 10" id="KW-0812">Transmembrane</keyword>
<dbReference type="InterPro" id="IPR039859">
    <property type="entry name" value="PFA4/ZDH16/20/ERF2-like"/>
</dbReference>
<feature type="domain" description="Palmitoyltransferase DHHC" evidence="12">
    <location>
        <begin position="331"/>
        <end position="469"/>
    </location>
</feature>
<keyword evidence="8 10" id="KW-0012">Acyltransferase</keyword>
<keyword evidence="4 10" id="KW-1133">Transmembrane helix</keyword>
<dbReference type="PANTHER" id="PTHR22883:SF147">
    <property type="entry name" value="PALMITOYLTRANSFERASE"/>
    <property type="match status" value="1"/>
</dbReference>
<gene>
    <name evidence="13" type="ORF">BCR41DRAFT_355487</name>
</gene>
<dbReference type="InterPro" id="IPR001594">
    <property type="entry name" value="Palmitoyltrfase_DHHC"/>
</dbReference>
<dbReference type="RefSeq" id="XP_021880429.1">
    <property type="nucleotide sequence ID" value="XM_022024491.1"/>
</dbReference>
<sequence length="670" mass="73602">MTSSSHQGLLPVHGATAMMNASTLLHSSEYLTNVDVECNVNSDVDVDVDASTVSDINSNANATSAVTVTVDGYKVHSSALAAAQRAAALAAANDSMAIIASAQGAGTNSGSNPSSSLALDVVRDVVQPLMPLGLALVIGYIYYVFSFRVCIDFILHEQRRPLQAGLYLGVINTLSLLFFISYIRCLNCGPGSPLDPPQRSPTPPIPPTTTPYQPQRIPIALLMPSFRDDLREGRERLNSPVTDTTPLLKPDNVTTGSNRAQHQYQATSSGAEGMKQKERRCSSQATMIQCNDKGNGSFRIDIDKRIKQATHGKRRAEKPIATLSIAKRDGRPRWCDICKIVKPDRCHHCSECDKCVLRMDHHCPWVRGCIGYNNHKFFYLFIFYASVISVFVVTTMIPMITSAVRRCEINSPLNGSDADGHDTQPRCVFNTHWPIMTAVAFLLGLLIVSFTAAHTDYILKNRTTIESLQDVRATFVRVQYIRSDPALASSFSSSPYWSGQGFNVVKVEPGEQLWHRGSLMGNWKSIMGPSWWLWFVPYGNTPGDGIHDVYNEKAYKRIVDEALSQSGMPDHLKSTTRGSGSEPPIMHPHAVEIMSSTTEVVETGFPHSTLIVNRDLAVNQDTTSIKTAPFTVSHTWTASRNSEDSDRSVGSMERSLPTPRSSPRLGPIQS</sequence>
<feature type="region of interest" description="Disordered" evidence="11">
    <location>
        <begin position="635"/>
        <end position="670"/>
    </location>
</feature>
<evidence type="ECO:0000256" key="10">
    <source>
        <dbReference type="RuleBase" id="RU079119"/>
    </source>
</evidence>
<dbReference type="GO" id="GO:0005794">
    <property type="term" value="C:Golgi apparatus"/>
    <property type="evidence" value="ECO:0007669"/>
    <property type="project" value="TreeGrafter"/>
</dbReference>
<feature type="transmembrane region" description="Helical" evidence="10">
    <location>
        <begin position="125"/>
        <end position="145"/>
    </location>
</feature>
<keyword evidence="2 10" id="KW-0808">Transferase</keyword>
<dbReference type="GO" id="GO:0005783">
    <property type="term" value="C:endoplasmic reticulum"/>
    <property type="evidence" value="ECO:0007669"/>
    <property type="project" value="TreeGrafter"/>
</dbReference>
<evidence type="ECO:0000313" key="14">
    <source>
        <dbReference type="Proteomes" id="UP000193648"/>
    </source>
</evidence>
<feature type="compositionally biased region" description="Polar residues" evidence="11">
    <location>
        <begin position="252"/>
        <end position="270"/>
    </location>
</feature>
<dbReference type="STRING" id="64571.A0A1Y2GK16"/>
<evidence type="ECO:0000256" key="8">
    <source>
        <dbReference type="ARBA" id="ARBA00023315"/>
    </source>
</evidence>
<evidence type="ECO:0000313" key="13">
    <source>
        <dbReference type="EMBL" id="ORZ13348.1"/>
    </source>
</evidence>
<feature type="transmembrane region" description="Helical" evidence="10">
    <location>
        <begin position="166"/>
        <end position="183"/>
    </location>
</feature>
<dbReference type="AlphaFoldDB" id="A0A1Y2GK16"/>
<evidence type="ECO:0000259" key="12">
    <source>
        <dbReference type="Pfam" id="PF01529"/>
    </source>
</evidence>
<feature type="compositionally biased region" description="Pro residues" evidence="11">
    <location>
        <begin position="193"/>
        <end position="209"/>
    </location>
</feature>
<comment type="subcellular location">
    <subcellularLocation>
        <location evidence="1">Membrane</location>
        <topology evidence="1">Multi-pass membrane protein</topology>
    </subcellularLocation>
</comment>
<proteinExistence type="inferred from homology"/>
<dbReference type="Pfam" id="PF01529">
    <property type="entry name" value="DHHC"/>
    <property type="match status" value="1"/>
</dbReference>
<reference evidence="13 14" key="1">
    <citation type="submission" date="2016-07" db="EMBL/GenBank/DDBJ databases">
        <title>Pervasive Adenine N6-methylation of Active Genes in Fungi.</title>
        <authorList>
            <consortium name="DOE Joint Genome Institute"/>
            <person name="Mondo S.J."/>
            <person name="Dannebaum R.O."/>
            <person name="Kuo R.C."/>
            <person name="Labutti K."/>
            <person name="Haridas S."/>
            <person name="Kuo A."/>
            <person name="Salamov A."/>
            <person name="Ahrendt S.R."/>
            <person name="Lipzen A."/>
            <person name="Sullivan W."/>
            <person name="Andreopoulos W.B."/>
            <person name="Clum A."/>
            <person name="Lindquist E."/>
            <person name="Daum C."/>
            <person name="Ramamoorthy G.K."/>
            <person name="Gryganskyi A."/>
            <person name="Culley D."/>
            <person name="Magnuson J.K."/>
            <person name="James T.Y."/>
            <person name="O'Malley M.A."/>
            <person name="Stajich J.E."/>
            <person name="Spatafora J.W."/>
            <person name="Visel A."/>
            <person name="Grigoriev I.V."/>
        </authorList>
    </citation>
    <scope>NUCLEOTIDE SEQUENCE [LARGE SCALE GENOMIC DNA]</scope>
    <source>
        <strain evidence="13 14">NRRL 3116</strain>
    </source>
</reference>
<dbReference type="EMBL" id="MCFF01000023">
    <property type="protein sequence ID" value="ORZ13348.1"/>
    <property type="molecule type" value="Genomic_DNA"/>
</dbReference>
<comment type="domain">
    <text evidence="10">The DHHC domain is required for palmitoyltransferase activity.</text>
</comment>
<evidence type="ECO:0000256" key="2">
    <source>
        <dbReference type="ARBA" id="ARBA00022679"/>
    </source>
</evidence>
<accession>A0A1Y2GK16</accession>
<comment type="similarity">
    <text evidence="10">Belongs to the DHHC palmitoyltransferase family.</text>
</comment>